<reference evidence="2 3" key="1">
    <citation type="journal article" date="2013" name="BMC Genomics">
        <title>Comparative genomics of parasitic silkworm microsporidia reveal an association between genome expansion and host adaptation.</title>
        <authorList>
            <person name="Pan G."/>
            <person name="Xu J."/>
            <person name="Li T."/>
            <person name="Xia Q."/>
            <person name="Liu S.L."/>
            <person name="Zhang G."/>
            <person name="Li S."/>
            <person name="Li C."/>
            <person name="Liu H."/>
            <person name="Yang L."/>
            <person name="Liu T."/>
            <person name="Zhang X."/>
            <person name="Wu Z."/>
            <person name="Fan W."/>
            <person name="Dang X."/>
            <person name="Xiang H."/>
            <person name="Tao M."/>
            <person name="Li Y."/>
            <person name="Hu J."/>
            <person name="Li Z."/>
            <person name="Lin L."/>
            <person name="Luo J."/>
            <person name="Geng L."/>
            <person name="Wang L."/>
            <person name="Long M."/>
            <person name="Wan Y."/>
            <person name="He N."/>
            <person name="Zhang Z."/>
            <person name="Lu C."/>
            <person name="Keeling P.J."/>
            <person name="Wang J."/>
            <person name="Xiang Z."/>
            <person name="Zhou Z."/>
        </authorList>
    </citation>
    <scope>NUCLEOTIDE SEQUENCE [LARGE SCALE GENOMIC DNA]</scope>
    <source>
        <strain evidence="3">CQ1 / CVCC 102059</strain>
    </source>
</reference>
<evidence type="ECO:0000313" key="2">
    <source>
        <dbReference type="EMBL" id="EOB13562.1"/>
    </source>
</evidence>
<dbReference type="VEuPathDB" id="MicrosporidiaDB:NBO_66g0021"/>
<protein>
    <submittedName>
        <fullName evidence="2">Uncharacterized protein</fullName>
    </submittedName>
</protein>
<feature type="region of interest" description="Disordered" evidence="1">
    <location>
        <begin position="126"/>
        <end position="162"/>
    </location>
</feature>
<name>R0KTK5_NOSB1</name>
<sequence length="215" mass="23915">MNFKIIMFICTSALTSPFPNVKKIASMYNKLAEKSLKVSPRSAPRTYSKKYRSFLQTTEANLLPVNQEEGRFDFDSLNEKCKTDSTSQKAGDTESSSLSEQEHSDSPLKLYQEGIKSCTNETLSIKKLSNPTESNLSDDSQSSDEVKGTESSDTDENTLPSDSSFISKYFLELNGSSLSNDNPHALTTEEKAFTEVLSAKKDNFAEKLRNIDSLN</sequence>
<dbReference type="HOGENOM" id="CLU_1283589_0_0_1"/>
<dbReference type="EMBL" id="KB908974">
    <property type="protein sequence ID" value="EOB13562.1"/>
    <property type="molecule type" value="Genomic_DNA"/>
</dbReference>
<evidence type="ECO:0000313" key="3">
    <source>
        <dbReference type="Proteomes" id="UP000016927"/>
    </source>
</evidence>
<accession>R0KTK5</accession>
<dbReference type="AlphaFoldDB" id="R0KTK5"/>
<dbReference type="Proteomes" id="UP000016927">
    <property type="component" value="Unassembled WGS sequence"/>
</dbReference>
<evidence type="ECO:0000256" key="1">
    <source>
        <dbReference type="SAM" id="MobiDB-lite"/>
    </source>
</evidence>
<proteinExistence type="predicted"/>
<feature type="compositionally biased region" description="Polar residues" evidence="1">
    <location>
        <begin position="126"/>
        <end position="140"/>
    </location>
</feature>
<organism evidence="2 3">
    <name type="scientific">Nosema bombycis (strain CQ1 / CVCC 102059)</name>
    <name type="common">Microsporidian parasite</name>
    <name type="synonym">Pebrine of silkworm</name>
    <dbReference type="NCBI Taxonomy" id="578461"/>
    <lineage>
        <taxon>Eukaryota</taxon>
        <taxon>Fungi</taxon>
        <taxon>Fungi incertae sedis</taxon>
        <taxon>Microsporidia</taxon>
        <taxon>Nosematidae</taxon>
        <taxon>Nosema</taxon>
    </lineage>
</organism>
<gene>
    <name evidence="2" type="ORF">NBO_66g0021</name>
</gene>
<keyword evidence="3" id="KW-1185">Reference proteome</keyword>
<feature type="region of interest" description="Disordered" evidence="1">
    <location>
        <begin position="83"/>
        <end position="107"/>
    </location>
</feature>